<keyword evidence="2" id="KW-0238">DNA-binding</keyword>
<dbReference type="SUPFAM" id="SSF46785">
    <property type="entry name" value="Winged helix' DNA-binding domain"/>
    <property type="match status" value="1"/>
</dbReference>
<feature type="region of interest" description="Disordered" evidence="4">
    <location>
        <begin position="1"/>
        <end position="24"/>
    </location>
</feature>
<reference evidence="6 7" key="1">
    <citation type="submission" date="2020-01" db="EMBL/GenBank/DDBJ databases">
        <title>Herbidospora sp. NEAU-GS84 nov., a novel actinomycete isolated from soil.</title>
        <authorList>
            <person name="Han L."/>
        </authorList>
    </citation>
    <scope>NUCLEOTIDE SEQUENCE [LARGE SCALE GENOMIC DNA]</scope>
    <source>
        <strain evidence="6 7">NEAU-GS84</strain>
    </source>
</reference>
<dbReference type="Pfam" id="PF07729">
    <property type="entry name" value="FCD"/>
    <property type="match status" value="1"/>
</dbReference>
<dbReference type="SUPFAM" id="SSF48008">
    <property type="entry name" value="GntR ligand-binding domain-like"/>
    <property type="match status" value="1"/>
</dbReference>
<dbReference type="PROSITE" id="PS50949">
    <property type="entry name" value="HTH_GNTR"/>
    <property type="match status" value="1"/>
</dbReference>
<keyword evidence="7" id="KW-1185">Reference proteome</keyword>
<name>A0A7C9P1S0_9ACTN</name>
<dbReference type="InterPro" id="IPR011711">
    <property type="entry name" value="GntR_C"/>
</dbReference>
<organism evidence="6 7">
    <name type="scientific">Herbidospora solisilvae</name>
    <dbReference type="NCBI Taxonomy" id="2696284"/>
    <lineage>
        <taxon>Bacteria</taxon>
        <taxon>Bacillati</taxon>
        <taxon>Actinomycetota</taxon>
        <taxon>Actinomycetes</taxon>
        <taxon>Streptosporangiales</taxon>
        <taxon>Streptosporangiaceae</taxon>
        <taxon>Herbidospora</taxon>
    </lineage>
</organism>
<protein>
    <submittedName>
        <fullName evidence="6">GntR family transcriptional regulator</fullName>
    </submittedName>
</protein>
<keyword evidence="1" id="KW-0805">Transcription regulation</keyword>
<dbReference type="InterPro" id="IPR008920">
    <property type="entry name" value="TF_FadR/GntR_C"/>
</dbReference>
<evidence type="ECO:0000256" key="4">
    <source>
        <dbReference type="SAM" id="MobiDB-lite"/>
    </source>
</evidence>
<dbReference type="PRINTS" id="PR00035">
    <property type="entry name" value="HTHGNTR"/>
</dbReference>
<dbReference type="Gene3D" id="1.10.10.10">
    <property type="entry name" value="Winged helix-like DNA-binding domain superfamily/Winged helix DNA-binding domain"/>
    <property type="match status" value="1"/>
</dbReference>
<dbReference type="Pfam" id="PF00392">
    <property type="entry name" value="GntR"/>
    <property type="match status" value="1"/>
</dbReference>
<dbReference type="Gene3D" id="1.20.120.530">
    <property type="entry name" value="GntR ligand-binding domain-like"/>
    <property type="match status" value="1"/>
</dbReference>
<dbReference type="InterPro" id="IPR036388">
    <property type="entry name" value="WH-like_DNA-bd_sf"/>
</dbReference>
<evidence type="ECO:0000256" key="1">
    <source>
        <dbReference type="ARBA" id="ARBA00023015"/>
    </source>
</evidence>
<dbReference type="EMBL" id="WXEW01000008">
    <property type="protein sequence ID" value="NAS25137.1"/>
    <property type="molecule type" value="Genomic_DNA"/>
</dbReference>
<sequence length="226" mass="24748">MGRSGHARGQSDRGGPAGKSRLSGVKLRPVSTVEALADALRTRILSGDVAPGTQFPEQEISATYGVARPTVREAIAALVHEGILRRERNKSAYVPDFTRDDLDDLLYVRRPLEDLVGAAVAGRRIEEARRALDTMAALPDDAPWAGIVAQHMALHEALARAAGSPRLLRLYLSLSAETRLGVVRLREAYPDRDEMVTEHRELLERLEAGTPQAAAKAARDHLVWRI</sequence>
<gene>
    <name evidence="6" type="ORF">GT755_26070</name>
</gene>
<dbReference type="Proteomes" id="UP000479526">
    <property type="component" value="Unassembled WGS sequence"/>
</dbReference>
<dbReference type="PANTHER" id="PTHR43537:SF5">
    <property type="entry name" value="UXU OPERON TRANSCRIPTIONAL REGULATOR"/>
    <property type="match status" value="1"/>
</dbReference>
<dbReference type="SMART" id="SM00345">
    <property type="entry name" value="HTH_GNTR"/>
    <property type="match status" value="1"/>
</dbReference>
<evidence type="ECO:0000259" key="5">
    <source>
        <dbReference type="PROSITE" id="PS50949"/>
    </source>
</evidence>
<dbReference type="InterPro" id="IPR036390">
    <property type="entry name" value="WH_DNA-bd_sf"/>
</dbReference>
<dbReference type="CDD" id="cd07377">
    <property type="entry name" value="WHTH_GntR"/>
    <property type="match status" value="1"/>
</dbReference>
<comment type="caution">
    <text evidence="6">The sequence shown here is derived from an EMBL/GenBank/DDBJ whole genome shotgun (WGS) entry which is preliminary data.</text>
</comment>
<proteinExistence type="predicted"/>
<dbReference type="PANTHER" id="PTHR43537">
    <property type="entry name" value="TRANSCRIPTIONAL REGULATOR, GNTR FAMILY"/>
    <property type="match status" value="1"/>
</dbReference>
<evidence type="ECO:0000256" key="2">
    <source>
        <dbReference type="ARBA" id="ARBA00023125"/>
    </source>
</evidence>
<accession>A0A7C9P1S0</accession>
<dbReference type="SMART" id="SM00895">
    <property type="entry name" value="FCD"/>
    <property type="match status" value="1"/>
</dbReference>
<dbReference type="InterPro" id="IPR000524">
    <property type="entry name" value="Tscrpt_reg_HTH_GntR"/>
</dbReference>
<keyword evidence="3" id="KW-0804">Transcription</keyword>
<evidence type="ECO:0000256" key="3">
    <source>
        <dbReference type="ARBA" id="ARBA00023163"/>
    </source>
</evidence>
<evidence type="ECO:0000313" key="6">
    <source>
        <dbReference type="EMBL" id="NAS25137.1"/>
    </source>
</evidence>
<feature type="domain" description="HTH gntR-type" evidence="5">
    <location>
        <begin position="30"/>
        <end position="97"/>
    </location>
</feature>
<dbReference type="AlphaFoldDB" id="A0A7C9P1S0"/>
<evidence type="ECO:0000313" key="7">
    <source>
        <dbReference type="Proteomes" id="UP000479526"/>
    </source>
</evidence>
<dbReference type="GO" id="GO:0003700">
    <property type="term" value="F:DNA-binding transcription factor activity"/>
    <property type="evidence" value="ECO:0007669"/>
    <property type="project" value="InterPro"/>
</dbReference>
<dbReference type="GO" id="GO:0003677">
    <property type="term" value="F:DNA binding"/>
    <property type="evidence" value="ECO:0007669"/>
    <property type="project" value="UniProtKB-KW"/>
</dbReference>